<dbReference type="GeneID" id="136803654"/>
<name>A0A7M5X0I5_9CNID</name>
<organism evidence="2 3">
    <name type="scientific">Clytia hemisphaerica</name>
    <dbReference type="NCBI Taxonomy" id="252671"/>
    <lineage>
        <taxon>Eukaryota</taxon>
        <taxon>Metazoa</taxon>
        <taxon>Cnidaria</taxon>
        <taxon>Hydrozoa</taxon>
        <taxon>Hydroidolina</taxon>
        <taxon>Leptothecata</taxon>
        <taxon>Obeliida</taxon>
        <taxon>Clytiidae</taxon>
        <taxon>Clytia</taxon>
    </lineage>
</organism>
<accession>A0A7M5X0I5</accession>
<evidence type="ECO:0000313" key="3">
    <source>
        <dbReference type="Proteomes" id="UP000594262"/>
    </source>
</evidence>
<dbReference type="Proteomes" id="UP000594262">
    <property type="component" value="Unplaced"/>
</dbReference>
<dbReference type="AlphaFoldDB" id="A0A7M5X0I5"/>
<proteinExistence type="predicted"/>
<sequence length="131" mass="14589">MAALATRSTFLLQQQRTLPVCSVIFSRGLKKNQLYKKKKKRKIKERDGKEVTVEHIFWDKYYADNPSILAERQMINTKSSASGSTVVEGGGSRPLSARKVYDTLTTGDKRLAIAGVFALVTGFIAMKITFA</sequence>
<evidence type="ECO:0000256" key="1">
    <source>
        <dbReference type="SAM" id="Phobius"/>
    </source>
</evidence>
<keyword evidence="1" id="KW-0472">Membrane</keyword>
<reference evidence="2" key="1">
    <citation type="submission" date="2021-01" db="UniProtKB">
        <authorList>
            <consortium name="EnsemblMetazoa"/>
        </authorList>
    </citation>
    <scope>IDENTIFICATION</scope>
</reference>
<keyword evidence="1" id="KW-1133">Transmembrane helix</keyword>
<dbReference type="RefSeq" id="XP_066916480.1">
    <property type="nucleotide sequence ID" value="XM_067060379.1"/>
</dbReference>
<keyword evidence="1" id="KW-0812">Transmembrane</keyword>
<dbReference type="EnsemblMetazoa" id="CLYHEMT015409.1">
    <property type="protein sequence ID" value="CLYHEMP015409.1"/>
    <property type="gene ID" value="CLYHEMG015409"/>
</dbReference>
<feature type="transmembrane region" description="Helical" evidence="1">
    <location>
        <begin position="111"/>
        <end position="130"/>
    </location>
</feature>
<protein>
    <submittedName>
        <fullName evidence="2">Uncharacterized protein</fullName>
    </submittedName>
</protein>
<evidence type="ECO:0000313" key="2">
    <source>
        <dbReference type="EnsemblMetazoa" id="CLYHEMP015409.1"/>
    </source>
</evidence>
<keyword evidence="3" id="KW-1185">Reference proteome</keyword>